<gene>
    <name evidence="2" type="ORF">LTR09_005929</name>
</gene>
<evidence type="ECO:0000313" key="3">
    <source>
        <dbReference type="Proteomes" id="UP001271007"/>
    </source>
</evidence>
<dbReference type="EMBL" id="JAWDJX010000018">
    <property type="protein sequence ID" value="KAK3052865.1"/>
    <property type="molecule type" value="Genomic_DNA"/>
</dbReference>
<evidence type="ECO:0000256" key="1">
    <source>
        <dbReference type="SAM" id="MobiDB-lite"/>
    </source>
</evidence>
<evidence type="ECO:0000313" key="2">
    <source>
        <dbReference type="EMBL" id="KAK3052865.1"/>
    </source>
</evidence>
<organism evidence="2 3">
    <name type="scientific">Extremus antarcticus</name>
    <dbReference type="NCBI Taxonomy" id="702011"/>
    <lineage>
        <taxon>Eukaryota</taxon>
        <taxon>Fungi</taxon>
        <taxon>Dikarya</taxon>
        <taxon>Ascomycota</taxon>
        <taxon>Pezizomycotina</taxon>
        <taxon>Dothideomycetes</taxon>
        <taxon>Dothideomycetidae</taxon>
        <taxon>Mycosphaerellales</taxon>
        <taxon>Extremaceae</taxon>
        <taxon>Extremus</taxon>
    </lineage>
</organism>
<dbReference type="Proteomes" id="UP001271007">
    <property type="component" value="Unassembled WGS sequence"/>
</dbReference>
<name>A0AAJ0DFC7_9PEZI</name>
<dbReference type="AlphaFoldDB" id="A0AAJ0DFC7"/>
<protein>
    <submittedName>
        <fullName evidence="2">Uncharacterized protein</fullName>
    </submittedName>
</protein>
<reference evidence="2" key="1">
    <citation type="submission" date="2023-04" db="EMBL/GenBank/DDBJ databases">
        <title>Black Yeasts Isolated from many extreme environments.</title>
        <authorList>
            <person name="Coleine C."/>
            <person name="Stajich J.E."/>
            <person name="Selbmann L."/>
        </authorList>
    </citation>
    <scope>NUCLEOTIDE SEQUENCE</scope>
    <source>
        <strain evidence="2">CCFEE 5312</strain>
    </source>
</reference>
<accession>A0AAJ0DFC7</accession>
<keyword evidence="3" id="KW-1185">Reference proteome</keyword>
<proteinExistence type="predicted"/>
<feature type="region of interest" description="Disordered" evidence="1">
    <location>
        <begin position="1"/>
        <end position="33"/>
    </location>
</feature>
<sequence length="286" mass="32380">MAFQPQYSAMAARPRPQLPVLAPAPPRSSLQQYEPTQPKDYFATLPPELRDRIYKYVLADTDIYITPLLPESHPIPKPPQSNLTLPPLPALRRPLAELSSRANYPTTTTTSQLDPSSCNGPPITLPPFMEPGSKRSYPNPHPLALVSHSVRDEVLAVLHQHCPIHCKILNFDFTPLINFYDRIHPNNMVYLYRNKHLTITLSTTDKDQLGALDSMRTWLRRRADPCVLQPNWLYEGARPSSKVGNDLKRRWKRMAASKAAAEVGKKLELEKMVQALKVDLTPARRG</sequence>
<comment type="caution">
    <text evidence="2">The sequence shown here is derived from an EMBL/GenBank/DDBJ whole genome shotgun (WGS) entry which is preliminary data.</text>
</comment>